<reference evidence="3 4" key="1">
    <citation type="submission" date="2020-08" db="EMBL/GenBank/DDBJ databases">
        <title>Genomic Encyclopedia of Type Strains, Phase IV (KMG-IV): sequencing the most valuable type-strain genomes for metagenomic binning, comparative biology and taxonomic classification.</title>
        <authorList>
            <person name="Goeker M."/>
        </authorList>
    </citation>
    <scope>NUCLEOTIDE SEQUENCE [LARGE SCALE GENOMIC DNA]</scope>
    <source>
        <strain evidence="3 4">DSM 24661</strain>
    </source>
</reference>
<name>A0A840UMB2_9FIRM</name>
<dbReference type="InterPro" id="IPR001387">
    <property type="entry name" value="Cro/C1-type_HTH"/>
</dbReference>
<dbReference type="Gene3D" id="1.10.260.40">
    <property type="entry name" value="lambda repressor-like DNA-binding domains"/>
    <property type="match status" value="1"/>
</dbReference>
<organism evidence="3 4">
    <name type="scientific">Pectinatus brassicae</name>
    <dbReference type="NCBI Taxonomy" id="862415"/>
    <lineage>
        <taxon>Bacteria</taxon>
        <taxon>Bacillati</taxon>
        <taxon>Bacillota</taxon>
        <taxon>Negativicutes</taxon>
        <taxon>Selenomonadales</taxon>
        <taxon>Selenomonadaceae</taxon>
        <taxon>Pectinatus</taxon>
    </lineage>
</organism>
<evidence type="ECO:0000313" key="4">
    <source>
        <dbReference type="Proteomes" id="UP000559117"/>
    </source>
</evidence>
<feature type="domain" description="HTH cro/C1-type" evidence="2">
    <location>
        <begin position="3"/>
        <end position="57"/>
    </location>
</feature>
<accession>A0A840UMB2</accession>
<proteinExistence type="predicted"/>
<dbReference type="RefSeq" id="WP_183859326.1">
    <property type="nucleotide sequence ID" value="NZ_JACHFH010000004.1"/>
</dbReference>
<gene>
    <name evidence="3" type="ORF">HNR32_000513</name>
</gene>
<comment type="caution">
    <text evidence="3">The sequence shown here is derived from an EMBL/GenBank/DDBJ whole genome shotgun (WGS) entry which is preliminary data.</text>
</comment>
<dbReference type="CDD" id="cd00093">
    <property type="entry name" value="HTH_XRE"/>
    <property type="match status" value="1"/>
</dbReference>
<dbReference type="PROSITE" id="PS50943">
    <property type="entry name" value="HTH_CROC1"/>
    <property type="match status" value="1"/>
</dbReference>
<dbReference type="GO" id="GO:0003677">
    <property type="term" value="F:DNA binding"/>
    <property type="evidence" value="ECO:0007669"/>
    <property type="project" value="UniProtKB-KW"/>
</dbReference>
<dbReference type="InterPro" id="IPR010982">
    <property type="entry name" value="Lambda_DNA-bd_dom_sf"/>
</dbReference>
<dbReference type="Pfam" id="PF01381">
    <property type="entry name" value="HTH_3"/>
    <property type="match status" value="1"/>
</dbReference>
<keyword evidence="4" id="KW-1185">Reference proteome</keyword>
<protein>
    <submittedName>
        <fullName evidence="3">Transcriptional regulator with XRE-family HTH domain</fullName>
    </submittedName>
</protein>
<keyword evidence="1" id="KW-0238">DNA-binding</keyword>
<dbReference type="EMBL" id="JACHFH010000004">
    <property type="protein sequence ID" value="MBB5335392.1"/>
    <property type="molecule type" value="Genomic_DNA"/>
</dbReference>
<evidence type="ECO:0000259" key="2">
    <source>
        <dbReference type="PROSITE" id="PS50943"/>
    </source>
</evidence>
<evidence type="ECO:0000313" key="3">
    <source>
        <dbReference type="EMBL" id="MBB5335392.1"/>
    </source>
</evidence>
<dbReference type="Proteomes" id="UP000559117">
    <property type="component" value="Unassembled WGS sequence"/>
</dbReference>
<dbReference type="PANTHER" id="PTHR46558">
    <property type="entry name" value="TRACRIPTIONAL REGULATORY PROTEIN-RELATED-RELATED"/>
    <property type="match status" value="1"/>
</dbReference>
<dbReference type="SMART" id="SM00530">
    <property type="entry name" value="HTH_XRE"/>
    <property type="match status" value="1"/>
</dbReference>
<dbReference type="AlphaFoldDB" id="A0A840UMB2"/>
<sequence length="71" mass="7976">MNIKVYRKKLKITQSDLAAKMNVTQGAIVQWESGICFPRADKLPMLANILNCSIEELIMPEVMLSSTAKLH</sequence>
<dbReference type="PANTHER" id="PTHR46558:SF4">
    <property type="entry name" value="DNA-BIDING PHAGE PROTEIN"/>
    <property type="match status" value="1"/>
</dbReference>
<evidence type="ECO:0000256" key="1">
    <source>
        <dbReference type="ARBA" id="ARBA00023125"/>
    </source>
</evidence>
<dbReference type="SUPFAM" id="SSF47413">
    <property type="entry name" value="lambda repressor-like DNA-binding domains"/>
    <property type="match status" value="1"/>
</dbReference>